<evidence type="ECO:0000313" key="3">
    <source>
        <dbReference type="Proteomes" id="UP001221757"/>
    </source>
</evidence>
<sequence>MVNFFRKGRGPTAVEKLLWSHLQLVGVARNDGCDVTGKVGSGREMDNARLPARLSQISRRLARSDMGLSASIAAQSKGVERTISAHTAVDIRKDHGGVTSSGSGAGGKTPHEDLGRNLKRQIVPLDRGPRPSGPLYVEEYRLKGCRSVPGVPQRTSRKPGLGSASDMQGKCEELLRVSGVGFFESKLDFFGCRRDVDCVAEEVESPFGHRGSVEATLISHQLPFLVTTTIVSSLLGAGLNRGKARSNASNNS</sequence>
<reference evidence="2" key="1">
    <citation type="submission" date="2023-03" db="EMBL/GenBank/DDBJ databases">
        <title>Massive genome expansion in bonnet fungi (Mycena s.s.) driven by repeated elements and novel gene families across ecological guilds.</title>
        <authorList>
            <consortium name="Lawrence Berkeley National Laboratory"/>
            <person name="Harder C.B."/>
            <person name="Miyauchi S."/>
            <person name="Viragh M."/>
            <person name="Kuo A."/>
            <person name="Thoen E."/>
            <person name="Andreopoulos B."/>
            <person name="Lu D."/>
            <person name="Skrede I."/>
            <person name="Drula E."/>
            <person name="Henrissat B."/>
            <person name="Morin E."/>
            <person name="Kohler A."/>
            <person name="Barry K."/>
            <person name="LaButti K."/>
            <person name="Morin E."/>
            <person name="Salamov A."/>
            <person name="Lipzen A."/>
            <person name="Mereny Z."/>
            <person name="Hegedus B."/>
            <person name="Baldrian P."/>
            <person name="Stursova M."/>
            <person name="Weitz H."/>
            <person name="Taylor A."/>
            <person name="Grigoriev I.V."/>
            <person name="Nagy L.G."/>
            <person name="Martin F."/>
            <person name="Kauserud H."/>
        </authorList>
    </citation>
    <scope>NUCLEOTIDE SEQUENCE</scope>
    <source>
        <strain evidence="2">CBHHK067</strain>
    </source>
</reference>
<dbReference type="AlphaFoldDB" id="A0AAD7AX10"/>
<keyword evidence="3" id="KW-1185">Reference proteome</keyword>
<organism evidence="2 3">
    <name type="scientific">Mycena rosella</name>
    <name type="common">Pink bonnet</name>
    <name type="synonym">Agaricus rosellus</name>
    <dbReference type="NCBI Taxonomy" id="1033263"/>
    <lineage>
        <taxon>Eukaryota</taxon>
        <taxon>Fungi</taxon>
        <taxon>Dikarya</taxon>
        <taxon>Basidiomycota</taxon>
        <taxon>Agaricomycotina</taxon>
        <taxon>Agaricomycetes</taxon>
        <taxon>Agaricomycetidae</taxon>
        <taxon>Agaricales</taxon>
        <taxon>Marasmiineae</taxon>
        <taxon>Mycenaceae</taxon>
        <taxon>Mycena</taxon>
    </lineage>
</organism>
<feature type="region of interest" description="Disordered" evidence="1">
    <location>
        <begin position="93"/>
        <end position="114"/>
    </location>
</feature>
<protein>
    <submittedName>
        <fullName evidence="2">Uncharacterized protein</fullName>
    </submittedName>
</protein>
<comment type="caution">
    <text evidence="2">The sequence shown here is derived from an EMBL/GenBank/DDBJ whole genome shotgun (WGS) entry which is preliminary data.</text>
</comment>
<evidence type="ECO:0000313" key="2">
    <source>
        <dbReference type="EMBL" id="KAJ7601327.1"/>
    </source>
</evidence>
<accession>A0AAD7AX10</accession>
<dbReference type="Proteomes" id="UP001221757">
    <property type="component" value="Unassembled WGS sequence"/>
</dbReference>
<name>A0AAD7AX10_MYCRO</name>
<evidence type="ECO:0000256" key="1">
    <source>
        <dbReference type="SAM" id="MobiDB-lite"/>
    </source>
</evidence>
<proteinExistence type="predicted"/>
<gene>
    <name evidence="2" type="ORF">B0H17DRAFT_1242937</name>
</gene>
<dbReference type="EMBL" id="JARKIE010001637">
    <property type="protein sequence ID" value="KAJ7601327.1"/>
    <property type="molecule type" value="Genomic_DNA"/>
</dbReference>